<evidence type="ECO:0000313" key="5">
    <source>
        <dbReference type="Proteomes" id="UP001379533"/>
    </source>
</evidence>
<sequence length="802" mass="87994">MKWWLKALAGIATVGVLSVSGGTWYVARSLPRIDGEVTLAGISAPVEIVRDASAVPHIYAATERDAYFGLGYAHAQDRLWQMELGRRLGSGTLSEILGAAAVEQDRAVRTMGLRHVAEENLRVLDADARGLLDGYVAGVNALLEEKRPLPPEFLLLRAEPSPWTAVDSLVWLRVMATTLAGNLDQEMQRLALRAKLSPKQITELFAPSPDDALPPLPDSRALYGQIDTQARDVLAKMPRKAAGSVGSNNWVVDGRRTETGKPLLANDPHLQLTAPAVWYFAHLSAPGLNVIGATFPGVPGVILGRNDRVAWAFTNTISDTQDFFVEKPAPDDPGSYLTPSGRAQFEVRDEVIRIKDAPDETLHVRSTRHGPIVSELKGMTRPVPDMPQGYLMALRSVILEHDDRSLEFPLRAAHAKNADEFLAATKSFHSPQQNIVYADTDGAIAFIAAGRVPRRGLEDDVKGRIPVPGWVDRYDWNGFIPWEELPQVRNPESGKIVTANQKITPPGYPYSVSTDWIRPYRSERISALLDATPKHAPASFEKIQLDLHSGAAVALLPHLLELGRTAGRDGDEKAIFERLRGWNGDMVGHSFEPLVFAAWVRELDRAIYEDEVGDLFPMVWAERIDFLDHVLTNADGQGRWCDDVRTPSPESCQDAVETAYRKAIAYLKTEFGAGYEHWTWGAAHPSHSAHIVLGQVPLLGRWFNVDVPGVGDNETVNVGGYAVDATEQPFSSGVGPGFRAVYDLADLEKSVFVLSTGQSGHPLSSHYRDLNALWSRGDYVPLSTGRASADAGSIGHLRLRPR</sequence>
<reference evidence="4 5" key="1">
    <citation type="submission" date="2021-12" db="EMBL/GenBank/DDBJ databases">
        <title>Discovery of the Pendulisporaceae a myxobacterial family with distinct sporulation behavior and unique specialized metabolism.</title>
        <authorList>
            <person name="Garcia R."/>
            <person name="Popoff A."/>
            <person name="Bader C.D."/>
            <person name="Loehr J."/>
            <person name="Walesch S."/>
            <person name="Walt C."/>
            <person name="Boldt J."/>
            <person name="Bunk B."/>
            <person name="Haeckl F.J.F.P.J."/>
            <person name="Gunesch A.P."/>
            <person name="Birkelbach J."/>
            <person name="Nuebel U."/>
            <person name="Pietschmann T."/>
            <person name="Bach T."/>
            <person name="Mueller R."/>
        </authorList>
    </citation>
    <scope>NUCLEOTIDE SEQUENCE [LARGE SCALE GENOMIC DNA]</scope>
    <source>
        <strain evidence="4 5">MSr12523</strain>
    </source>
</reference>
<dbReference type="InterPro" id="IPR043147">
    <property type="entry name" value="Penicillin_amidase_A-knob"/>
</dbReference>
<gene>
    <name evidence="4" type="ORF">LZC95_33135</name>
</gene>
<evidence type="ECO:0000256" key="3">
    <source>
        <dbReference type="ARBA" id="ARBA00023145"/>
    </source>
</evidence>
<organism evidence="4 5">
    <name type="scientific">Pendulispora brunnea</name>
    <dbReference type="NCBI Taxonomy" id="2905690"/>
    <lineage>
        <taxon>Bacteria</taxon>
        <taxon>Pseudomonadati</taxon>
        <taxon>Myxococcota</taxon>
        <taxon>Myxococcia</taxon>
        <taxon>Myxococcales</taxon>
        <taxon>Sorangiineae</taxon>
        <taxon>Pendulisporaceae</taxon>
        <taxon>Pendulispora</taxon>
    </lineage>
</organism>
<dbReference type="InterPro" id="IPR002692">
    <property type="entry name" value="S45"/>
</dbReference>
<dbReference type="Proteomes" id="UP001379533">
    <property type="component" value="Chromosome"/>
</dbReference>
<dbReference type="Gene3D" id="1.10.1400.10">
    <property type="match status" value="1"/>
</dbReference>
<dbReference type="Gene3D" id="3.60.20.10">
    <property type="entry name" value="Glutamine Phosphoribosylpyrophosphate, subunit 1, domain 1"/>
    <property type="match status" value="1"/>
</dbReference>
<evidence type="ECO:0000256" key="1">
    <source>
        <dbReference type="ARBA" id="ARBA00006586"/>
    </source>
</evidence>
<dbReference type="SUPFAM" id="SSF56235">
    <property type="entry name" value="N-terminal nucleophile aminohydrolases (Ntn hydrolases)"/>
    <property type="match status" value="1"/>
</dbReference>
<proteinExistence type="inferred from homology"/>
<dbReference type="PANTHER" id="PTHR34218:SF4">
    <property type="entry name" value="ACYL-HOMOSERINE LACTONE ACYLASE QUIP"/>
    <property type="match status" value="1"/>
</dbReference>
<dbReference type="Gene3D" id="2.30.120.10">
    <property type="match status" value="1"/>
</dbReference>
<comment type="similarity">
    <text evidence="1">Belongs to the peptidase S45 family.</text>
</comment>
<dbReference type="PIRSF" id="PIRSF001227">
    <property type="entry name" value="Pen_acylase"/>
    <property type="match status" value="1"/>
</dbReference>
<protein>
    <submittedName>
        <fullName evidence="4">Penicillin acylase family protein</fullName>
    </submittedName>
</protein>
<keyword evidence="5" id="KW-1185">Reference proteome</keyword>
<dbReference type="EMBL" id="CP089982">
    <property type="protein sequence ID" value="WXA91289.1"/>
    <property type="molecule type" value="Genomic_DNA"/>
</dbReference>
<dbReference type="PANTHER" id="PTHR34218">
    <property type="entry name" value="PEPTIDASE S45 PENICILLIN AMIDASE"/>
    <property type="match status" value="1"/>
</dbReference>
<accession>A0ABZ2JXT7</accession>
<dbReference type="RefSeq" id="WP_394841908.1">
    <property type="nucleotide sequence ID" value="NZ_CP089982.1"/>
</dbReference>
<dbReference type="Gene3D" id="1.10.439.10">
    <property type="entry name" value="Penicillin Amidohydrolase, domain 1"/>
    <property type="match status" value="1"/>
</dbReference>
<keyword evidence="3" id="KW-0865">Zymogen</keyword>
<keyword evidence="2" id="KW-0378">Hydrolase</keyword>
<evidence type="ECO:0000256" key="2">
    <source>
        <dbReference type="ARBA" id="ARBA00022801"/>
    </source>
</evidence>
<name>A0ABZ2JXT7_9BACT</name>
<dbReference type="InterPro" id="IPR014395">
    <property type="entry name" value="Pen/GL7ACA/AHL_acylase"/>
</dbReference>
<dbReference type="InterPro" id="IPR029055">
    <property type="entry name" value="Ntn_hydrolases_N"/>
</dbReference>
<dbReference type="CDD" id="cd03747">
    <property type="entry name" value="Ntn_PGA_like"/>
    <property type="match status" value="1"/>
</dbReference>
<evidence type="ECO:0000313" key="4">
    <source>
        <dbReference type="EMBL" id="WXA91289.1"/>
    </source>
</evidence>
<dbReference type="InterPro" id="IPR023343">
    <property type="entry name" value="Penicillin_amidase_dom1"/>
</dbReference>
<dbReference type="InterPro" id="IPR043146">
    <property type="entry name" value="Penicillin_amidase_N_B-knob"/>
</dbReference>
<dbReference type="Pfam" id="PF01804">
    <property type="entry name" value="Penicil_amidase"/>
    <property type="match status" value="1"/>
</dbReference>